<evidence type="ECO:0000256" key="3">
    <source>
        <dbReference type="ARBA" id="ARBA00022553"/>
    </source>
</evidence>
<dbReference type="PROSITE" id="PS50109">
    <property type="entry name" value="HIS_KIN"/>
    <property type="match status" value="1"/>
</dbReference>
<keyword evidence="9" id="KW-0175">Coiled coil</keyword>
<dbReference type="InterPro" id="IPR003661">
    <property type="entry name" value="HisK_dim/P_dom"/>
</dbReference>
<dbReference type="InterPro" id="IPR003594">
    <property type="entry name" value="HATPase_dom"/>
</dbReference>
<organism evidence="12 13">
    <name type="scientific">Pallidibacillus thermolactis</name>
    <dbReference type="NCBI Taxonomy" id="251051"/>
    <lineage>
        <taxon>Bacteria</taxon>
        <taxon>Bacillati</taxon>
        <taxon>Bacillota</taxon>
        <taxon>Bacilli</taxon>
        <taxon>Bacillales</taxon>
        <taxon>Bacillaceae</taxon>
        <taxon>Pallidibacillus</taxon>
    </lineage>
</organism>
<dbReference type="Pfam" id="PF00512">
    <property type="entry name" value="HisKA"/>
    <property type="match status" value="1"/>
</dbReference>
<dbReference type="SMART" id="SM00387">
    <property type="entry name" value="HATPase_c"/>
    <property type="match status" value="1"/>
</dbReference>
<dbReference type="InterPro" id="IPR004358">
    <property type="entry name" value="Sig_transdc_His_kin-like_C"/>
</dbReference>
<dbReference type="EC" id="2.7.13.3" evidence="2"/>
<dbReference type="EMBL" id="JAOUSE010000024">
    <property type="protein sequence ID" value="MCU9594588.1"/>
    <property type="molecule type" value="Genomic_DNA"/>
</dbReference>
<dbReference type="PRINTS" id="PR00344">
    <property type="entry name" value="BCTRLSENSOR"/>
</dbReference>
<evidence type="ECO:0000313" key="12">
    <source>
        <dbReference type="EMBL" id="MCU9594588.1"/>
    </source>
</evidence>
<comment type="caution">
    <text evidence="12">The sequence shown here is derived from an EMBL/GenBank/DDBJ whole genome shotgun (WGS) entry which is preliminary data.</text>
</comment>
<evidence type="ECO:0000259" key="10">
    <source>
        <dbReference type="PROSITE" id="PS50109"/>
    </source>
</evidence>
<keyword evidence="3" id="KW-0597">Phosphoprotein</keyword>
<evidence type="ECO:0000256" key="9">
    <source>
        <dbReference type="SAM" id="Coils"/>
    </source>
</evidence>
<evidence type="ECO:0000256" key="2">
    <source>
        <dbReference type="ARBA" id="ARBA00012438"/>
    </source>
</evidence>
<keyword evidence="6" id="KW-0418">Kinase</keyword>
<dbReference type="InterPro" id="IPR005467">
    <property type="entry name" value="His_kinase_dom"/>
</dbReference>
<dbReference type="SMART" id="SM00388">
    <property type="entry name" value="HisKA"/>
    <property type="match status" value="1"/>
</dbReference>
<evidence type="ECO:0000256" key="6">
    <source>
        <dbReference type="ARBA" id="ARBA00022777"/>
    </source>
</evidence>
<dbReference type="Gene3D" id="3.30.450.20">
    <property type="entry name" value="PAS domain"/>
    <property type="match status" value="2"/>
</dbReference>
<protein>
    <recommendedName>
        <fullName evidence="2">histidine kinase</fullName>
        <ecNumber evidence="2">2.7.13.3</ecNumber>
    </recommendedName>
</protein>
<keyword evidence="8" id="KW-0902">Two-component regulatory system</keyword>
<evidence type="ECO:0000256" key="7">
    <source>
        <dbReference type="ARBA" id="ARBA00022840"/>
    </source>
</evidence>
<keyword evidence="4" id="KW-0808">Transferase</keyword>
<dbReference type="GO" id="GO:0005524">
    <property type="term" value="F:ATP binding"/>
    <property type="evidence" value="ECO:0007669"/>
    <property type="project" value="UniProtKB-KW"/>
</dbReference>
<feature type="coiled-coil region" evidence="9">
    <location>
        <begin position="9"/>
        <end position="39"/>
    </location>
</feature>
<name>A0ABT2WFX7_9BACI</name>
<evidence type="ECO:0000256" key="1">
    <source>
        <dbReference type="ARBA" id="ARBA00000085"/>
    </source>
</evidence>
<evidence type="ECO:0000256" key="8">
    <source>
        <dbReference type="ARBA" id="ARBA00023012"/>
    </source>
</evidence>
<dbReference type="InterPro" id="IPR035965">
    <property type="entry name" value="PAS-like_dom_sf"/>
</dbReference>
<evidence type="ECO:0000313" key="13">
    <source>
        <dbReference type="Proteomes" id="UP001208656"/>
    </source>
</evidence>
<keyword evidence="13" id="KW-1185">Reference proteome</keyword>
<reference evidence="12 13" key="1">
    <citation type="submission" date="2022-10" db="EMBL/GenBank/DDBJ databases">
        <title>Description of Fervidibacillus gen. nov. in the family Fervidibacillaceae fam. nov. with two species, Fervidibacillus albus sp. nov., and Fervidibacillus halotolerans sp. nov., isolated from tidal flat sediments.</title>
        <authorList>
            <person name="Kwon K.K."/>
            <person name="Yang S.-H."/>
        </authorList>
    </citation>
    <scope>NUCLEOTIDE SEQUENCE [LARGE SCALE GENOMIC DNA]</scope>
    <source>
        <strain evidence="12 13">DSM 23332</strain>
    </source>
</reference>
<dbReference type="InterPro" id="IPR000014">
    <property type="entry name" value="PAS"/>
</dbReference>
<dbReference type="Gene3D" id="3.30.565.10">
    <property type="entry name" value="Histidine kinase-like ATPase, C-terminal domain"/>
    <property type="match status" value="1"/>
</dbReference>
<comment type="catalytic activity">
    <reaction evidence="1">
        <text>ATP + protein L-histidine = ADP + protein N-phospho-L-histidine.</text>
        <dbReference type="EC" id="2.7.13.3"/>
    </reaction>
</comment>
<dbReference type="SMART" id="SM00091">
    <property type="entry name" value="PAS"/>
    <property type="match status" value="2"/>
</dbReference>
<dbReference type="SUPFAM" id="SSF55874">
    <property type="entry name" value="ATPase domain of HSP90 chaperone/DNA topoisomerase II/histidine kinase"/>
    <property type="match status" value="1"/>
</dbReference>
<evidence type="ECO:0000259" key="11">
    <source>
        <dbReference type="PROSITE" id="PS50112"/>
    </source>
</evidence>
<proteinExistence type="predicted"/>
<feature type="domain" description="PAS" evidence="11">
    <location>
        <begin position="152"/>
        <end position="222"/>
    </location>
</feature>
<gene>
    <name evidence="12" type="ORF">OEV82_08975</name>
</gene>
<dbReference type="CDD" id="cd00082">
    <property type="entry name" value="HisKA"/>
    <property type="match status" value="1"/>
</dbReference>
<dbReference type="SUPFAM" id="SSF47384">
    <property type="entry name" value="Homodimeric domain of signal transducing histidine kinase"/>
    <property type="match status" value="1"/>
</dbReference>
<dbReference type="Proteomes" id="UP001208656">
    <property type="component" value="Unassembled WGS sequence"/>
</dbReference>
<dbReference type="Pfam" id="PF13426">
    <property type="entry name" value="PAS_9"/>
    <property type="match status" value="2"/>
</dbReference>
<dbReference type="CDD" id="cd00130">
    <property type="entry name" value="PAS"/>
    <property type="match status" value="2"/>
</dbReference>
<evidence type="ECO:0000256" key="4">
    <source>
        <dbReference type="ARBA" id="ARBA00022679"/>
    </source>
</evidence>
<dbReference type="PANTHER" id="PTHR43065:SF34">
    <property type="entry name" value="SPORULATION KINASE A"/>
    <property type="match status" value="1"/>
</dbReference>
<dbReference type="SUPFAM" id="SSF55785">
    <property type="entry name" value="PYP-like sensor domain (PAS domain)"/>
    <property type="match status" value="2"/>
</dbReference>
<dbReference type="PROSITE" id="PS50112">
    <property type="entry name" value="PAS"/>
    <property type="match status" value="1"/>
</dbReference>
<dbReference type="InterPro" id="IPR036890">
    <property type="entry name" value="HATPase_C_sf"/>
</dbReference>
<evidence type="ECO:0000256" key="5">
    <source>
        <dbReference type="ARBA" id="ARBA00022741"/>
    </source>
</evidence>
<dbReference type="InterPro" id="IPR036097">
    <property type="entry name" value="HisK_dim/P_sf"/>
</dbReference>
<keyword evidence="7 12" id="KW-0067">ATP-binding</keyword>
<dbReference type="NCBIfam" id="TIGR00229">
    <property type="entry name" value="sensory_box"/>
    <property type="match status" value="1"/>
</dbReference>
<dbReference type="Gene3D" id="1.10.287.130">
    <property type="match status" value="1"/>
</dbReference>
<accession>A0ABT2WFX7</accession>
<feature type="domain" description="Histidine kinase" evidence="10">
    <location>
        <begin position="413"/>
        <end position="622"/>
    </location>
</feature>
<keyword evidence="5" id="KW-0547">Nucleotide-binding</keyword>
<dbReference type="Pfam" id="PF02518">
    <property type="entry name" value="HATPase_c"/>
    <property type="match status" value="1"/>
</dbReference>
<dbReference type="RefSeq" id="WP_263061657.1">
    <property type="nucleotide sequence ID" value="NZ_JAOUSE010000024.1"/>
</dbReference>
<sequence length="623" mass="72475">MEQLNQSYYFELKDRVAELEEEKKLLEESLEAIQSIYKQMEKPMILLHKKDKKIIDANPAACELFQMTRKQLLMKSLHEFLYLDPKDIIDSQDQIIREKGILRDEMILELKDGTIKNIVFHAFANIREDADLYILSEVDTPIKMLEWERTMHLHSFSNLFSQIIDGLIMFNNEGKIVQANPAFCNVVGIKKEELIGKSFKTFIPKRDLEKYKRCFQKLCKEGSFFGEIRIQVKNKIKKFEVSVSSNVFHGLYMAILRDITEKHEMEKKILESERKFRKIFNGAMSGMMIWKDAEDCDDKPIIIQELNETAKNLFQLKNKKDYTEQLKTIKLTNQNNLSLLKAIQWVAHKKLNLCTYEVELNNGTRKSIEMFSKRNILPGIHLSVFHDVTHRIQMEEQLKKSDTLNIVGELAAGIAHEIRNPLTSLKGFIQLLKGDINGYDTYFNIIMSELERIESIVHEFLVLAKPQAINYKYFNVIKIMQETIDLLSPQALMDNVELRTYFKEREMNTYCEPNHIKQVFINIVKNAIEATVENSTSEKIIHISIHQTEDHWIKVVIQDSGKGISKEKLKRLGEPFYTTKEKGTGLGLMISYKIIKEHGGKIEVASQMNKGTTFSIYLPINQS</sequence>
<dbReference type="PANTHER" id="PTHR43065">
    <property type="entry name" value="SENSOR HISTIDINE KINASE"/>
    <property type="match status" value="1"/>
</dbReference>